<name>A0A0F9LB97_9ZZZZ</name>
<gene>
    <name evidence="1" type="ORF">LCGC14_1532940</name>
</gene>
<evidence type="ECO:0000313" key="1">
    <source>
        <dbReference type="EMBL" id="KKM61320.1"/>
    </source>
</evidence>
<reference evidence="1" key="1">
    <citation type="journal article" date="2015" name="Nature">
        <title>Complex archaea that bridge the gap between prokaryotes and eukaryotes.</title>
        <authorList>
            <person name="Spang A."/>
            <person name="Saw J.H."/>
            <person name="Jorgensen S.L."/>
            <person name="Zaremba-Niedzwiedzka K."/>
            <person name="Martijn J."/>
            <person name="Lind A.E."/>
            <person name="van Eijk R."/>
            <person name="Schleper C."/>
            <person name="Guy L."/>
            <person name="Ettema T.J."/>
        </authorList>
    </citation>
    <scope>NUCLEOTIDE SEQUENCE</scope>
</reference>
<comment type="caution">
    <text evidence="1">The sequence shown here is derived from an EMBL/GenBank/DDBJ whole genome shotgun (WGS) entry which is preliminary data.</text>
</comment>
<accession>A0A0F9LB97</accession>
<protein>
    <submittedName>
        <fullName evidence="1">Uncharacterized protein</fullName>
    </submittedName>
</protein>
<dbReference type="EMBL" id="LAZR01011506">
    <property type="protein sequence ID" value="KKM61320.1"/>
    <property type="molecule type" value="Genomic_DNA"/>
</dbReference>
<organism evidence="1">
    <name type="scientific">marine sediment metagenome</name>
    <dbReference type="NCBI Taxonomy" id="412755"/>
    <lineage>
        <taxon>unclassified sequences</taxon>
        <taxon>metagenomes</taxon>
        <taxon>ecological metagenomes</taxon>
    </lineage>
</organism>
<dbReference type="AlphaFoldDB" id="A0A0F9LB97"/>
<sequence length="80" mass="8216">MAQLAIETHELVKTYGPKGLPGQVWTDAGAIVADGTVADRAAAQMRADVAVSSISSCANTTAPLREYGAKLPAAFFVPIG</sequence>
<proteinExistence type="predicted"/>